<name>A0A420WQ67_9PROT</name>
<reference evidence="8 9" key="1">
    <citation type="submission" date="2018-10" db="EMBL/GenBank/DDBJ databases">
        <title>Comparative analysis of microorganisms from saline springs in Andes Mountain Range, Colombia.</title>
        <authorList>
            <person name="Rubin E."/>
        </authorList>
    </citation>
    <scope>NUCLEOTIDE SEQUENCE [LARGE SCALE GENOMIC DNA]</scope>
    <source>
        <strain evidence="8 9">USBA 36</strain>
    </source>
</reference>
<feature type="domain" description="Rhodanese" evidence="7">
    <location>
        <begin position="167"/>
        <end position="281"/>
    </location>
</feature>
<dbReference type="Pfam" id="PF00581">
    <property type="entry name" value="Rhodanese"/>
    <property type="match status" value="2"/>
</dbReference>
<evidence type="ECO:0000256" key="1">
    <source>
        <dbReference type="ARBA" id="ARBA00004496"/>
    </source>
</evidence>
<dbReference type="InterPro" id="IPR001307">
    <property type="entry name" value="Thiosulphate_STrfase_CS"/>
</dbReference>
<keyword evidence="2" id="KW-0963">Cytoplasm</keyword>
<dbReference type="FunFam" id="3.40.250.10:FF:000001">
    <property type="entry name" value="Sulfurtransferase"/>
    <property type="match status" value="1"/>
</dbReference>
<dbReference type="EMBL" id="RBIG01000001">
    <property type="protein sequence ID" value="RKQ73140.1"/>
    <property type="molecule type" value="Genomic_DNA"/>
</dbReference>
<dbReference type="PANTHER" id="PTHR11364:SF27">
    <property type="entry name" value="SULFURTRANSFERASE"/>
    <property type="match status" value="1"/>
</dbReference>
<keyword evidence="8" id="KW-0670">Pyruvate</keyword>
<dbReference type="GO" id="GO:0016784">
    <property type="term" value="F:3-mercaptopyruvate sulfurtransferase activity"/>
    <property type="evidence" value="ECO:0007669"/>
    <property type="project" value="UniProtKB-EC"/>
</dbReference>
<evidence type="ECO:0000256" key="2">
    <source>
        <dbReference type="ARBA" id="ARBA00022490"/>
    </source>
</evidence>
<dbReference type="PANTHER" id="PTHR11364">
    <property type="entry name" value="THIOSULFATE SULFERTANSFERASE"/>
    <property type="match status" value="1"/>
</dbReference>
<evidence type="ECO:0000313" key="9">
    <source>
        <dbReference type="Proteomes" id="UP000277424"/>
    </source>
</evidence>
<dbReference type="PROSITE" id="PS00380">
    <property type="entry name" value="RHODANESE_1"/>
    <property type="match status" value="1"/>
</dbReference>
<organism evidence="8 9">
    <name type="scientific">Oceanibaculum indicum</name>
    <dbReference type="NCBI Taxonomy" id="526216"/>
    <lineage>
        <taxon>Bacteria</taxon>
        <taxon>Pseudomonadati</taxon>
        <taxon>Pseudomonadota</taxon>
        <taxon>Alphaproteobacteria</taxon>
        <taxon>Rhodospirillales</taxon>
        <taxon>Oceanibaculaceae</taxon>
        <taxon>Oceanibaculum</taxon>
    </lineage>
</organism>
<dbReference type="GO" id="GO:0004792">
    <property type="term" value="F:thiosulfate-cyanide sulfurtransferase activity"/>
    <property type="evidence" value="ECO:0007669"/>
    <property type="project" value="InterPro"/>
</dbReference>
<dbReference type="SUPFAM" id="SSF52821">
    <property type="entry name" value="Rhodanese/Cell cycle control phosphatase"/>
    <property type="match status" value="2"/>
</dbReference>
<dbReference type="InterPro" id="IPR001763">
    <property type="entry name" value="Rhodanese-like_dom"/>
</dbReference>
<proteinExistence type="predicted"/>
<dbReference type="InterPro" id="IPR036873">
    <property type="entry name" value="Rhodanese-like_dom_sf"/>
</dbReference>
<dbReference type="RefSeq" id="WP_121217899.1">
    <property type="nucleotide sequence ID" value="NZ_RBIG01000001.1"/>
</dbReference>
<dbReference type="OrthoDB" id="9781034at2"/>
<gene>
    <name evidence="8" type="ORF">BCL74_0917</name>
</gene>
<dbReference type="Gene3D" id="3.40.250.10">
    <property type="entry name" value="Rhodanese-like domain"/>
    <property type="match status" value="2"/>
</dbReference>
<protein>
    <recommendedName>
        <fullName evidence="6">Sulfurtransferase</fullName>
    </recommendedName>
</protein>
<dbReference type="GO" id="GO:0005737">
    <property type="term" value="C:cytoplasm"/>
    <property type="evidence" value="ECO:0007669"/>
    <property type="project" value="UniProtKB-SubCell"/>
</dbReference>
<dbReference type="FunFam" id="3.40.250.10:FF:000015">
    <property type="entry name" value="Sulfurtransferase"/>
    <property type="match status" value="1"/>
</dbReference>
<dbReference type="InterPro" id="IPR045078">
    <property type="entry name" value="TST/MPST-like"/>
</dbReference>
<dbReference type="Proteomes" id="UP000277424">
    <property type="component" value="Unassembled WGS sequence"/>
</dbReference>
<evidence type="ECO:0000256" key="5">
    <source>
        <dbReference type="ARBA" id="ARBA00051793"/>
    </source>
</evidence>
<comment type="subcellular location">
    <subcellularLocation>
        <location evidence="1">Cytoplasm</location>
    </subcellularLocation>
</comment>
<dbReference type="SMART" id="SM00450">
    <property type="entry name" value="RHOD"/>
    <property type="match status" value="2"/>
</dbReference>
<dbReference type="AlphaFoldDB" id="A0A420WQ67"/>
<dbReference type="CDD" id="cd01448">
    <property type="entry name" value="TST_Repeat_1"/>
    <property type="match status" value="1"/>
</dbReference>
<dbReference type="CDD" id="cd01449">
    <property type="entry name" value="TST_Repeat_2"/>
    <property type="match status" value="1"/>
</dbReference>
<evidence type="ECO:0000313" key="8">
    <source>
        <dbReference type="EMBL" id="RKQ73140.1"/>
    </source>
</evidence>
<accession>A0A420WQ67</accession>
<comment type="caution">
    <text evidence="8">The sequence shown here is derived from an EMBL/GenBank/DDBJ whole genome shotgun (WGS) entry which is preliminary data.</text>
</comment>
<keyword evidence="4" id="KW-0677">Repeat</keyword>
<dbReference type="NCBIfam" id="NF008557">
    <property type="entry name" value="PRK11493.1"/>
    <property type="match status" value="1"/>
</dbReference>
<evidence type="ECO:0000259" key="7">
    <source>
        <dbReference type="PROSITE" id="PS50206"/>
    </source>
</evidence>
<keyword evidence="3 6" id="KW-0808">Transferase</keyword>
<evidence type="ECO:0000256" key="3">
    <source>
        <dbReference type="ARBA" id="ARBA00022679"/>
    </source>
</evidence>
<dbReference type="PROSITE" id="PS00683">
    <property type="entry name" value="RHODANESE_2"/>
    <property type="match status" value="1"/>
</dbReference>
<comment type="catalytic activity">
    <reaction evidence="5">
        <text>2-oxo-3-sulfanylpropanoate + [thioredoxin]-dithiol = [thioredoxin]-disulfide + hydrogen sulfide + pyruvate + H(+)</text>
        <dbReference type="Rhea" id="RHEA:21740"/>
        <dbReference type="Rhea" id="RHEA-COMP:10698"/>
        <dbReference type="Rhea" id="RHEA-COMP:10700"/>
        <dbReference type="ChEBI" id="CHEBI:15361"/>
        <dbReference type="ChEBI" id="CHEBI:15378"/>
        <dbReference type="ChEBI" id="CHEBI:29919"/>
        <dbReference type="ChEBI" id="CHEBI:29950"/>
        <dbReference type="ChEBI" id="CHEBI:50058"/>
        <dbReference type="ChEBI" id="CHEBI:57678"/>
        <dbReference type="EC" id="2.8.1.2"/>
    </reaction>
    <physiologicalReaction direction="left-to-right" evidence="5">
        <dbReference type="Rhea" id="RHEA:21741"/>
    </physiologicalReaction>
</comment>
<evidence type="ECO:0000256" key="4">
    <source>
        <dbReference type="ARBA" id="ARBA00022737"/>
    </source>
</evidence>
<evidence type="ECO:0000256" key="6">
    <source>
        <dbReference type="RuleBase" id="RU000507"/>
    </source>
</evidence>
<sequence>MSYAKPDALVSTQWLADHLDDPTVRIVDASYYLPAMKKSGRTEFEARHIPGAVFFDIDDISAEGSDLPHMMPSAEKFAAKARQLGIGDGLKVVVYDQFGLMSAARAWWMLRVFGHQNVAVLDGGLPKWLAEGRPVADGPSQATEKHFTARPNDALLRRIDQMKATLDSKAAQIVDARSAGRWRGEEPEVWPGRKGRIPGSLNVPFTDLLTPEDKTLKSGEALRARFTEAGVDLDKPIVASCGSGVTACVLALGLYLVGRDDVAVYDGSWAEWGKRDDTPVAVG</sequence>
<dbReference type="PROSITE" id="PS50206">
    <property type="entry name" value="RHODANESE_3"/>
    <property type="match status" value="2"/>
</dbReference>
<feature type="domain" description="Rhodanese" evidence="7">
    <location>
        <begin position="20"/>
        <end position="137"/>
    </location>
</feature>